<gene>
    <name evidence="1" type="ORF">GFD21_06785</name>
</gene>
<organism evidence="1 2">
    <name type="scientific">Bifidobacterium platyrrhinorum</name>
    <dbReference type="NCBI Taxonomy" id="2661628"/>
    <lineage>
        <taxon>Bacteria</taxon>
        <taxon>Bacillati</taxon>
        <taxon>Actinomycetota</taxon>
        <taxon>Actinomycetes</taxon>
        <taxon>Bifidobacteriales</taxon>
        <taxon>Bifidobacteriaceae</taxon>
        <taxon>Bifidobacterium</taxon>
    </lineage>
</organism>
<evidence type="ECO:0000313" key="1">
    <source>
        <dbReference type="EMBL" id="NEG55469.1"/>
    </source>
</evidence>
<dbReference type="AlphaFoldDB" id="A0A6L9STN6"/>
<dbReference type="InterPro" id="IPR058154">
    <property type="entry name" value="Bxb1_TTP-like"/>
</dbReference>
<protein>
    <recommendedName>
        <fullName evidence="3">Phage tail protein</fullName>
    </recommendedName>
</protein>
<dbReference type="RefSeq" id="WP_163197209.1">
    <property type="nucleotide sequence ID" value="NZ_WHZV01000005.1"/>
</dbReference>
<evidence type="ECO:0008006" key="3">
    <source>
        <dbReference type="Google" id="ProtNLM"/>
    </source>
</evidence>
<comment type="caution">
    <text evidence="1">The sequence shown here is derived from an EMBL/GenBank/DDBJ whole genome shotgun (WGS) entry which is preliminary data.</text>
</comment>
<dbReference type="EMBL" id="WHZV01000005">
    <property type="protein sequence ID" value="NEG55469.1"/>
    <property type="molecule type" value="Genomic_DNA"/>
</dbReference>
<accession>A0A6L9STN6</accession>
<dbReference type="Pfam" id="PF25681">
    <property type="entry name" value="Phage_TTP_17"/>
    <property type="match status" value="1"/>
</dbReference>
<name>A0A6L9STN6_9BIFI</name>
<sequence>MALGFHDESVMTAVRGAVFVGNPNQLIDKALLPNITVDSESFGTGAALFENLGHMSEDNLPESNLDGGDATVLGTWANPSFRTRYDQTTGTFTLHAVQSDRDLFKLVYNGVDDAASGGVDFSITKKATNKSLFLLWADTDTNERAGMLLPNVDITFDALPTLNQDSFNQIDISVTVKTSSALNKNADGSANYVRKYFQDAFKTAA</sequence>
<dbReference type="Proteomes" id="UP000483293">
    <property type="component" value="Unassembled WGS sequence"/>
</dbReference>
<evidence type="ECO:0000313" key="2">
    <source>
        <dbReference type="Proteomes" id="UP000483293"/>
    </source>
</evidence>
<keyword evidence="2" id="KW-1185">Reference proteome</keyword>
<reference evidence="1 2" key="1">
    <citation type="submission" date="2019-10" db="EMBL/GenBank/DDBJ databases">
        <title>Bifidobacterium from non-human primates.</title>
        <authorList>
            <person name="Modesto M."/>
        </authorList>
    </citation>
    <scope>NUCLEOTIDE SEQUENCE [LARGE SCALE GENOMIC DNA]</scope>
    <source>
        <strain evidence="1 2">SMA15</strain>
    </source>
</reference>
<proteinExistence type="predicted"/>